<accession>R0GU47</accession>
<organism evidence="1 2">
    <name type="scientific">Capsella rubella</name>
    <dbReference type="NCBI Taxonomy" id="81985"/>
    <lineage>
        <taxon>Eukaryota</taxon>
        <taxon>Viridiplantae</taxon>
        <taxon>Streptophyta</taxon>
        <taxon>Embryophyta</taxon>
        <taxon>Tracheophyta</taxon>
        <taxon>Spermatophyta</taxon>
        <taxon>Magnoliopsida</taxon>
        <taxon>eudicotyledons</taxon>
        <taxon>Gunneridae</taxon>
        <taxon>Pentapetalae</taxon>
        <taxon>rosids</taxon>
        <taxon>malvids</taxon>
        <taxon>Brassicales</taxon>
        <taxon>Brassicaceae</taxon>
        <taxon>Camelineae</taxon>
        <taxon>Capsella</taxon>
    </lineage>
</organism>
<protein>
    <submittedName>
        <fullName evidence="1">Uncharacterized protein</fullName>
    </submittedName>
</protein>
<name>R0GU47_9BRAS</name>
<gene>
    <name evidence="1" type="ORF">CARUB_v10012367mg</name>
</gene>
<dbReference type="Proteomes" id="UP000029121">
    <property type="component" value="Unassembled WGS sequence"/>
</dbReference>
<reference evidence="2" key="1">
    <citation type="journal article" date="2013" name="Nat. Genet.">
        <title>The Capsella rubella genome and the genomic consequences of rapid mating system evolution.</title>
        <authorList>
            <person name="Slotte T."/>
            <person name="Hazzouri K.M."/>
            <person name="Agren J.A."/>
            <person name="Koenig D."/>
            <person name="Maumus F."/>
            <person name="Guo Y.L."/>
            <person name="Steige K."/>
            <person name="Platts A.E."/>
            <person name="Escobar J.S."/>
            <person name="Newman L.K."/>
            <person name="Wang W."/>
            <person name="Mandakova T."/>
            <person name="Vello E."/>
            <person name="Smith L.M."/>
            <person name="Henz S.R."/>
            <person name="Steffen J."/>
            <person name="Takuno S."/>
            <person name="Brandvain Y."/>
            <person name="Coop G."/>
            <person name="Andolfatto P."/>
            <person name="Hu T.T."/>
            <person name="Blanchette M."/>
            <person name="Clark R.M."/>
            <person name="Quesneville H."/>
            <person name="Nordborg M."/>
            <person name="Gaut B.S."/>
            <person name="Lysak M.A."/>
            <person name="Jenkins J."/>
            <person name="Grimwood J."/>
            <person name="Chapman J."/>
            <person name="Prochnik S."/>
            <person name="Shu S."/>
            <person name="Rokhsar D."/>
            <person name="Schmutz J."/>
            <person name="Weigel D."/>
            <person name="Wright S.I."/>
        </authorList>
    </citation>
    <scope>NUCLEOTIDE SEQUENCE [LARGE SCALE GENOMIC DNA]</scope>
    <source>
        <strain evidence="2">cv. Monte Gargano</strain>
    </source>
</reference>
<dbReference type="EMBL" id="KB870805">
    <property type="protein sequence ID" value="EOA39326.1"/>
    <property type="molecule type" value="Genomic_DNA"/>
</dbReference>
<evidence type="ECO:0000313" key="1">
    <source>
        <dbReference type="EMBL" id="EOA39326.1"/>
    </source>
</evidence>
<sequence>MKSADNVRQQHQVVHLHPLNCLDCTQTSVGSCSLSSVVKISEQPLSRLRMLNSQRQHIPCSCNLHSHHVFHECTKHIIKLQILTQDRCPHQSVYRRISPSSVFSFQLCLLLL</sequence>
<dbReference type="AlphaFoldDB" id="R0GU47"/>
<proteinExistence type="predicted"/>
<keyword evidence="2" id="KW-1185">Reference proteome</keyword>
<evidence type="ECO:0000313" key="2">
    <source>
        <dbReference type="Proteomes" id="UP000029121"/>
    </source>
</evidence>